<feature type="signal peptide" evidence="1">
    <location>
        <begin position="1"/>
        <end position="26"/>
    </location>
</feature>
<reference evidence="2 3" key="1">
    <citation type="submission" date="2019-06" db="EMBL/GenBank/DDBJ databases">
        <title>Enrichment of Autotrophic Halophilic Microorganisms from Red Sea Brine Pool Using Microbial Electrosynthesis System.</title>
        <authorList>
            <person name="Alqahtani M.F."/>
            <person name="Bajracharya S."/>
            <person name="Katuri K.P."/>
            <person name="Ali M."/>
            <person name="Saikaly P.E."/>
        </authorList>
    </citation>
    <scope>NUCLEOTIDE SEQUENCE [LARGE SCALE GENOMIC DNA]</scope>
    <source>
        <strain evidence="2">MES6</strain>
    </source>
</reference>
<dbReference type="EMBL" id="VENJ01000002">
    <property type="protein sequence ID" value="MTJ03501.1"/>
    <property type="molecule type" value="Genomic_DNA"/>
</dbReference>
<dbReference type="Proteomes" id="UP000483078">
    <property type="component" value="Unassembled WGS sequence"/>
</dbReference>
<comment type="caution">
    <text evidence="2">The sequence shown here is derived from an EMBL/GenBank/DDBJ whole genome shotgun (WGS) entry which is preliminary data.</text>
</comment>
<dbReference type="InterPro" id="IPR032774">
    <property type="entry name" value="WG_beta_rep"/>
</dbReference>
<evidence type="ECO:0000313" key="3">
    <source>
        <dbReference type="Proteomes" id="UP000483078"/>
    </source>
</evidence>
<dbReference type="RefSeq" id="WP_273247987.1">
    <property type="nucleotide sequence ID" value="NZ_VENJ01000002.1"/>
</dbReference>
<dbReference type="Pfam" id="PF14903">
    <property type="entry name" value="WG_beta_rep"/>
    <property type="match status" value="3"/>
</dbReference>
<dbReference type="PANTHER" id="PTHR37841">
    <property type="entry name" value="GLR2918 PROTEIN"/>
    <property type="match status" value="1"/>
</dbReference>
<name>A0A7C9M787_9RHOB</name>
<dbReference type="AlphaFoldDB" id="A0A7C9M787"/>
<keyword evidence="1" id="KW-0732">Signal</keyword>
<feature type="chain" id="PRO_5028985327" evidence="1">
    <location>
        <begin position="27"/>
        <end position="684"/>
    </location>
</feature>
<gene>
    <name evidence="2" type="ORF">FH759_02230</name>
</gene>
<dbReference type="PROSITE" id="PS51318">
    <property type="entry name" value="TAT"/>
    <property type="match status" value="1"/>
</dbReference>
<evidence type="ECO:0000313" key="2">
    <source>
        <dbReference type="EMBL" id="MTJ03501.1"/>
    </source>
</evidence>
<organism evidence="2 3">
    <name type="scientific">Sediminimonas qiaohouensis</name>
    <dbReference type="NCBI Taxonomy" id="552061"/>
    <lineage>
        <taxon>Bacteria</taxon>
        <taxon>Pseudomonadati</taxon>
        <taxon>Pseudomonadota</taxon>
        <taxon>Alphaproteobacteria</taxon>
        <taxon>Rhodobacterales</taxon>
        <taxon>Roseobacteraceae</taxon>
        <taxon>Sediminimonas</taxon>
    </lineage>
</organism>
<dbReference type="PANTHER" id="PTHR37841:SF1">
    <property type="entry name" value="DUF3298 DOMAIN-CONTAINING PROTEIN"/>
    <property type="match status" value="1"/>
</dbReference>
<sequence length="684" mass="72046">MTGRRTLTRILAAAGLTLASAAAALAQPCGTAAGTDNAPLYPLPHEAKWGFVGADGEWRLAPQWRQVRPFSEGVAAVETDAGWGLIDSTGAYIAEPGAHDADSVVIDGARYALSPYKPMAQGCSAATPADGDAHYITPTGERWRPEALSDEEVIDLGNFSEGLAWVRVARGKYSAVGWIDTSGEMVIAPDFTDGGDFVGGRAPAAINDENWGYIDTDGKLVFPGKFTLQDAGRYGDGLAPVRIGRESGFMDDTDWRFKSATYPDGQETEIRAAAPFHDARAAVQPGPVWINPQGRIAVNPQAGARHSICNEKRLPRYHDGLLPLVVGDGTNICGNAPDITYQGPGDPRSGPQRMLWALPWARDKLVWLDRSGTTVIDASACRRAPGIAALPTTTSGGALAEGAYRLRLSGMVAGETDPQRADAPCNRSAFEMDGNTATNEGGPWQLSLSGAARWQDRPVNLSLSLELPAGITAGQHPVKTPQDDNAVSAYLWLSVRDAGPNAPRPPSYASAGGGTLTLKRRDQAGLTGQVDMTLVSNENAQDTVDLSARFNAIPYTPGPEVALIETTGAVTALADSMPDDPLINFFTPASAQRDEGTLTLSLGKHGPKLELTLPADHSGAFTAGPDAPASIRFAGVPVTGEGELKHENGHLNGRVTASLAAHDQIDGEGSVMLRFAAVPIKADQ</sequence>
<proteinExistence type="predicted"/>
<accession>A0A7C9M787</accession>
<evidence type="ECO:0000256" key="1">
    <source>
        <dbReference type="SAM" id="SignalP"/>
    </source>
</evidence>
<protein>
    <submittedName>
        <fullName evidence="2">WG repeat-containing protein</fullName>
    </submittedName>
</protein>
<dbReference type="InterPro" id="IPR006311">
    <property type="entry name" value="TAT_signal"/>
</dbReference>